<dbReference type="Proteomes" id="UP000789860">
    <property type="component" value="Unassembled WGS sequence"/>
</dbReference>
<gene>
    <name evidence="1" type="ORF">SCALOS_LOCUS2634</name>
</gene>
<keyword evidence="2" id="KW-1185">Reference proteome</keyword>
<dbReference type="EMBL" id="CAJVPM010002412">
    <property type="protein sequence ID" value="CAG8486040.1"/>
    <property type="molecule type" value="Genomic_DNA"/>
</dbReference>
<sequence>MFSNKADPPISYDITNSQNERSQNEDSADLFSQSSQKSRDSKTASFPSYCLFVTFVAVIASFENGWNLGVTNIPDIMAVALGIRAAYLVDFTLLTLDESKTLLSSFQKNVNLFNICILQFSDTHTFICNYKLILTKLEKDLINEFESNVFVDVAWHCKEGGNKEPKVINTPSSFRTFLETCVKPFFSELSDFHLSSSMRNSEVLFIPTTPTCAITFTGWILEYPAIYVLDSVPDSVDMSFDVQTMKNCLGSQDLKLYRAFLKIHEISN</sequence>
<evidence type="ECO:0000313" key="1">
    <source>
        <dbReference type="EMBL" id="CAG8486040.1"/>
    </source>
</evidence>
<feature type="non-terminal residue" evidence="1">
    <location>
        <position position="268"/>
    </location>
</feature>
<accession>A0ACA9KR30</accession>
<evidence type="ECO:0000313" key="2">
    <source>
        <dbReference type="Proteomes" id="UP000789860"/>
    </source>
</evidence>
<protein>
    <submittedName>
        <fullName evidence="1">10909_t:CDS:1</fullName>
    </submittedName>
</protein>
<proteinExistence type="predicted"/>
<reference evidence="1" key="1">
    <citation type="submission" date="2021-06" db="EMBL/GenBank/DDBJ databases">
        <authorList>
            <person name="Kallberg Y."/>
            <person name="Tangrot J."/>
            <person name="Rosling A."/>
        </authorList>
    </citation>
    <scope>NUCLEOTIDE SEQUENCE</scope>
    <source>
        <strain evidence="1">AU212A</strain>
    </source>
</reference>
<name>A0ACA9KR30_9GLOM</name>
<comment type="caution">
    <text evidence="1">The sequence shown here is derived from an EMBL/GenBank/DDBJ whole genome shotgun (WGS) entry which is preliminary data.</text>
</comment>
<organism evidence="1 2">
    <name type="scientific">Scutellospora calospora</name>
    <dbReference type="NCBI Taxonomy" id="85575"/>
    <lineage>
        <taxon>Eukaryota</taxon>
        <taxon>Fungi</taxon>
        <taxon>Fungi incertae sedis</taxon>
        <taxon>Mucoromycota</taxon>
        <taxon>Glomeromycotina</taxon>
        <taxon>Glomeromycetes</taxon>
        <taxon>Diversisporales</taxon>
        <taxon>Gigasporaceae</taxon>
        <taxon>Scutellospora</taxon>
    </lineage>
</organism>